<gene>
    <name evidence="2" type="ORF">E2I00_013457</name>
</gene>
<protein>
    <submittedName>
        <fullName evidence="2">Uncharacterized protein</fullName>
    </submittedName>
</protein>
<dbReference type="EMBL" id="SGJD01003852">
    <property type="protein sequence ID" value="KAB0392439.1"/>
    <property type="molecule type" value="Genomic_DNA"/>
</dbReference>
<sequence>MAKSLGYAFRLLQGGRGPLLQEQRVGPSAGAVVGGFPQKGLWCRPTPHPAPKGQQTHPALQPPSGVDTALDESRFKGDGGARFSPAGALISVLGGVRGEGGWQLFPHRDLAVCLSPWDEGLGTSSLRSPVTSICIQQALSTAPLSCHR</sequence>
<comment type="caution">
    <text evidence="2">The sequence shown here is derived from an EMBL/GenBank/DDBJ whole genome shotgun (WGS) entry which is preliminary data.</text>
</comment>
<feature type="region of interest" description="Disordered" evidence="1">
    <location>
        <begin position="45"/>
        <end position="75"/>
    </location>
</feature>
<proteinExistence type="predicted"/>
<keyword evidence="3" id="KW-1185">Reference proteome</keyword>
<name>A0A643BWN5_BALPH</name>
<evidence type="ECO:0000313" key="2">
    <source>
        <dbReference type="EMBL" id="KAB0392439.1"/>
    </source>
</evidence>
<feature type="non-terminal residue" evidence="2">
    <location>
        <position position="148"/>
    </location>
</feature>
<dbReference type="AlphaFoldDB" id="A0A643BWN5"/>
<evidence type="ECO:0000313" key="3">
    <source>
        <dbReference type="Proteomes" id="UP000437017"/>
    </source>
</evidence>
<reference evidence="2 3" key="1">
    <citation type="journal article" date="2019" name="PLoS ONE">
        <title>Genomic analyses reveal an absence of contemporary introgressive admixture between fin whales and blue whales, despite known hybrids.</title>
        <authorList>
            <person name="Westbury M.V."/>
            <person name="Petersen B."/>
            <person name="Lorenzen E.D."/>
        </authorList>
    </citation>
    <scope>NUCLEOTIDE SEQUENCE [LARGE SCALE GENOMIC DNA]</scope>
    <source>
        <strain evidence="2">FinWhale-01</strain>
    </source>
</reference>
<organism evidence="2 3">
    <name type="scientific">Balaenoptera physalus</name>
    <name type="common">Fin whale</name>
    <name type="synonym">Balaena physalus</name>
    <dbReference type="NCBI Taxonomy" id="9770"/>
    <lineage>
        <taxon>Eukaryota</taxon>
        <taxon>Metazoa</taxon>
        <taxon>Chordata</taxon>
        <taxon>Craniata</taxon>
        <taxon>Vertebrata</taxon>
        <taxon>Euteleostomi</taxon>
        <taxon>Mammalia</taxon>
        <taxon>Eutheria</taxon>
        <taxon>Laurasiatheria</taxon>
        <taxon>Artiodactyla</taxon>
        <taxon>Whippomorpha</taxon>
        <taxon>Cetacea</taxon>
        <taxon>Mysticeti</taxon>
        <taxon>Balaenopteridae</taxon>
        <taxon>Balaenoptera</taxon>
    </lineage>
</organism>
<evidence type="ECO:0000256" key="1">
    <source>
        <dbReference type="SAM" id="MobiDB-lite"/>
    </source>
</evidence>
<dbReference type="Proteomes" id="UP000437017">
    <property type="component" value="Unassembled WGS sequence"/>
</dbReference>
<accession>A0A643BWN5</accession>